<evidence type="ECO:0000313" key="6">
    <source>
        <dbReference type="Proteomes" id="UP000301309"/>
    </source>
</evidence>
<keyword evidence="6" id="KW-1185">Reference proteome</keyword>
<gene>
    <name evidence="5" type="ORF">SVIO_104600</name>
</gene>
<name>A0A4D4LNJ1_STRVO</name>
<keyword evidence="3" id="KW-0067">ATP-binding</keyword>
<dbReference type="EMBL" id="BJHW01000002">
    <property type="protein sequence ID" value="GDY59837.1"/>
    <property type="molecule type" value="Genomic_DNA"/>
</dbReference>
<dbReference type="InterPro" id="IPR003439">
    <property type="entry name" value="ABC_transporter-like_ATP-bd"/>
</dbReference>
<evidence type="ECO:0000256" key="1">
    <source>
        <dbReference type="ARBA" id="ARBA00022448"/>
    </source>
</evidence>
<organism evidence="5 6">
    <name type="scientific">Streptomyces violaceusniger</name>
    <dbReference type="NCBI Taxonomy" id="68280"/>
    <lineage>
        <taxon>Bacteria</taxon>
        <taxon>Bacillati</taxon>
        <taxon>Actinomycetota</taxon>
        <taxon>Actinomycetes</taxon>
        <taxon>Kitasatosporales</taxon>
        <taxon>Streptomycetaceae</taxon>
        <taxon>Streptomyces</taxon>
        <taxon>Streptomyces violaceusniger group</taxon>
    </lineage>
</organism>
<keyword evidence="2" id="KW-0547">Nucleotide-binding</keyword>
<evidence type="ECO:0000256" key="3">
    <source>
        <dbReference type="ARBA" id="ARBA00022840"/>
    </source>
</evidence>
<dbReference type="AlphaFoldDB" id="A0A4D4LNJ1"/>
<evidence type="ECO:0000256" key="2">
    <source>
        <dbReference type="ARBA" id="ARBA00022741"/>
    </source>
</evidence>
<feature type="domain" description="ABC transporter" evidence="4">
    <location>
        <begin position="6"/>
        <end position="89"/>
    </location>
</feature>
<protein>
    <recommendedName>
        <fullName evidence="4">ABC transporter domain-containing protein</fullName>
    </recommendedName>
</protein>
<dbReference type="Pfam" id="PF00005">
    <property type="entry name" value="ABC_tran"/>
    <property type="match status" value="1"/>
</dbReference>
<reference evidence="5 6" key="1">
    <citation type="journal article" date="2020" name="Int. J. Syst. Evol. Microbiol.">
        <title>Reclassification of Streptomyces castelarensis and Streptomyces sporoclivatus as later heterotypic synonyms of Streptomyces antimycoticus.</title>
        <authorList>
            <person name="Komaki H."/>
            <person name="Tamura T."/>
        </authorList>
    </citation>
    <scope>NUCLEOTIDE SEQUENCE [LARGE SCALE GENOMIC DNA]</scope>
    <source>
        <strain evidence="5 6">NBRC 13459</strain>
    </source>
</reference>
<sequence>MWRAFSIVGESGSGKSTTARILTGLTRATAGQVSLLGTEVGTLDTKAFRPLRRDVQIVFQNPYASFDPRFDVRHTPDHEVRAAGATAAVAQAQYLAIESALKSGEPLFDVGGGSATDRARC</sequence>
<comment type="caution">
    <text evidence="5">The sequence shown here is derived from an EMBL/GenBank/DDBJ whole genome shotgun (WGS) entry which is preliminary data.</text>
</comment>
<keyword evidence="1" id="KW-0813">Transport</keyword>
<evidence type="ECO:0000259" key="4">
    <source>
        <dbReference type="Pfam" id="PF00005"/>
    </source>
</evidence>
<dbReference type="InterPro" id="IPR027417">
    <property type="entry name" value="P-loop_NTPase"/>
</dbReference>
<dbReference type="SUPFAM" id="SSF52540">
    <property type="entry name" value="P-loop containing nucleoside triphosphate hydrolases"/>
    <property type="match status" value="1"/>
</dbReference>
<dbReference type="Gene3D" id="3.40.50.300">
    <property type="entry name" value="P-loop containing nucleotide triphosphate hydrolases"/>
    <property type="match status" value="1"/>
</dbReference>
<dbReference type="Proteomes" id="UP000301309">
    <property type="component" value="Unassembled WGS sequence"/>
</dbReference>
<dbReference type="GO" id="GO:0016887">
    <property type="term" value="F:ATP hydrolysis activity"/>
    <property type="evidence" value="ECO:0007669"/>
    <property type="project" value="InterPro"/>
</dbReference>
<evidence type="ECO:0000313" key="5">
    <source>
        <dbReference type="EMBL" id="GDY59837.1"/>
    </source>
</evidence>
<proteinExistence type="predicted"/>
<dbReference type="PANTHER" id="PTHR43776">
    <property type="entry name" value="TRANSPORT ATP-BINDING PROTEIN"/>
    <property type="match status" value="1"/>
</dbReference>
<dbReference type="GO" id="GO:0005524">
    <property type="term" value="F:ATP binding"/>
    <property type="evidence" value="ECO:0007669"/>
    <property type="project" value="UniProtKB-KW"/>
</dbReference>
<dbReference type="InterPro" id="IPR050319">
    <property type="entry name" value="ABC_transp_ATP-bind"/>
</dbReference>
<accession>A0A4D4LNJ1</accession>